<dbReference type="Pfam" id="PF02311">
    <property type="entry name" value="AraC_binding"/>
    <property type="match status" value="1"/>
</dbReference>
<evidence type="ECO:0000313" key="5">
    <source>
        <dbReference type="EMBL" id="QKF76739.1"/>
    </source>
</evidence>
<dbReference type="EMBL" id="CP053835">
    <property type="protein sequence ID" value="QKF76739.1"/>
    <property type="molecule type" value="Genomic_DNA"/>
</dbReference>
<dbReference type="InterPro" id="IPR003313">
    <property type="entry name" value="AraC-bd"/>
</dbReference>
<evidence type="ECO:0000256" key="3">
    <source>
        <dbReference type="ARBA" id="ARBA00023163"/>
    </source>
</evidence>
<organism evidence="5 6">
    <name type="scientific">Arcobacter defluvii</name>
    <dbReference type="NCBI Taxonomy" id="873191"/>
    <lineage>
        <taxon>Bacteria</taxon>
        <taxon>Pseudomonadati</taxon>
        <taxon>Campylobacterota</taxon>
        <taxon>Epsilonproteobacteria</taxon>
        <taxon>Campylobacterales</taxon>
        <taxon>Arcobacteraceae</taxon>
        <taxon>Arcobacter</taxon>
    </lineage>
</organism>
<evidence type="ECO:0000256" key="2">
    <source>
        <dbReference type="ARBA" id="ARBA00023125"/>
    </source>
</evidence>
<dbReference type="AlphaFoldDB" id="A0AAE7BFA2"/>
<dbReference type="InterPro" id="IPR020449">
    <property type="entry name" value="Tscrpt_reg_AraC-type_HTH"/>
</dbReference>
<feature type="domain" description="HTH araC/xylS-type" evidence="4">
    <location>
        <begin position="170"/>
        <end position="268"/>
    </location>
</feature>
<proteinExistence type="predicted"/>
<evidence type="ECO:0000259" key="4">
    <source>
        <dbReference type="PROSITE" id="PS01124"/>
    </source>
</evidence>
<dbReference type="SUPFAM" id="SSF51215">
    <property type="entry name" value="Regulatory protein AraC"/>
    <property type="match status" value="1"/>
</dbReference>
<dbReference type="InterPro" id="IPR037923">
    <property type="entry name" value="HTH-like"/>
</dbReference>
<dbReference type="InterPro" id="IPR018060">
    <property type="entry name" value="HTH_AraC"/>
</dbReference>
<dbReference type="Gene3D" id="1.10.10.60">
    <property type="entry name" value="Homeodomain-like"/>
    <property type="match status" value="1"/>
</dbReference>
<keyword evidence="1" id="KW-0805">Transcription regulation</keyword>
<dbReference type="PRINTS" id="PR00032">
    <property type="entry name" value="HTHARAC"/>
</dbReference>
<evidence type="ECO:0000256" key="1">
    <source>
        <dbReference type="ARBA" id="ARBA00023015"/>
    </source>
</evidence>
<dbReference type="SMART" id="SM00342">
    <property type="entry name" value="HTH_ARAC"/>
    <property type="match status" value="1"/>
</dbReference>
<dbReference type="GO" id="GO:0043565">
    <property type="term" value="F:sequence-specific DNA binding"/>
    <property type="evidence" value="ECO:0007669"/>
    <property type="project" value="InterPro"/>
</dbReference>
<reference evidence="5 6" key="1">
    <citation type="submission" date="2020-05" db="EMBL/GenBank/DDBJ databases">
        <title>Complete genome sequencing of Campylobacter and Arcobacter type strains.</title>
        <authorList>
            <person name="Miller W.G."/>
            <person name="Yee E."/>
        </authorList>
    </citation>
    <scope>NUCLEOTIDE SEQUENCE [LARGE SCALE GENOMIC DNA]</scope>
    <source>
        <strain evidence="5 6">LMG 25694</strain>
    </source>
</reference>
<dbReference type="RefSeq" id="WP_129010500.1">
    <property type="nucleotide sequence ID" value="NZ_CP053835.1"/>
</dbReference>
<name>A0AAE7BFA2_9BACT</name>
<dbReference type="Pfam" id="PF12833">
    <property type="entry name" value="HTH_18"/>
    <property type="match status" value="1"/>
</dbReference>
<accession>A0AAE7BFA2</accession>
<dbReference type="SUPFAM" id="SSF46689">
    <property type="entry name" value="Homeodomain-like"/>
    <property type="match status" value="1"/>
</dbReference>
<sequence>MNKKNILNKNKSFSFIKIDIESKKDFFTFSPQQHELYEIVYITKSQLKYKIDFQEFILKKNTLSLVKPWQIHQLLKDDFFENCEGYIFHFSKEFLPPNSIINELFEENALPIIKISNAISKNISNLILMIEKEEDIHNRISSHLFCSILEYILKFKEPDANLYYKNERIYTLIRLIDDNYKTEKNTHFYANYFGITTKRLNELTKQYLNKTLLSLIIDRNIIEIKRQLSYSNLSIKEISEKMGFNSTSHFSKFFKKYSNYTPSEFKALKTKS</sequence>
<dbReference type="PROSITE" id="PS01124">
    <property type="entry name" value="HTH_ARAC_FAMILY_2"/>
    <property type="match status" value="1"/>
</dbReference>
<protein>
    <submittedName>
        <fullName evidence="5">Transcriptional regulator, AraC family</fullName>
    </submittedName>
</protein>
<dbReference type="KEGG" id="adz:ADFLV_0690"/>
<gene>
    <name evidence="5" type="ORF">ADFLV_0690</name>
</gene>
<evidence type="ECO:0000313" key="6">
    <source>
        <dbReference type="Proteomes" id="UP000503313"/>
    </source>
</evidence>
<keyword evidence="3" id="KW-0804">Transcription</keyword>
<dbReference type="PANTHER" id="PTHR43280:SF32">
    <property type="entry name" value="TRANSCRIPTIONAL REGULATORY PROTEIN"/>
    <property type="match status" value="1"/>
</dbReference>
<dbReference type="GO" id="GO:0003700">
    <property type="term" value="F:DNA-binding transcription factor activity"/>
    <property type="evidence" value="ECO:0007669"/>
    <property type="project" value="InterPro"/>
</dbReference>
<dbReference type="PANTHER" id="PTHR43280">
    <property type="entry name" value="ARAC-FAMILY TRANSCRIPTIONAL REGULATOR"/>
    <property type="match status" value="1"/>
</dbReference>
<keyword evidence="2" id="KW-0238">DNA-binding</keyword>
<keyword evidence="6" id="KW-1185">Reference proteome</keyword>
<dbReference type="InterPro" id="IPR009057">
    <property type="entry name" value="Homeodomain-like_sf"/>
</dbReference>
<dbReference type="Proteomes" id="UP000503313">
    <property type="component" value="Chromosome"/>
</dbReference>